<sequence length="326" mass="35558">MTSSSPPADSTPQLPDYAPVPEAALGPALNEHGYHVGRVERNLFSVTDGTYQSAFLLTSDGVVLFDAPPSIGHNLRRAVDEMAAAEGASNTVTHLVYSHHHADHGGASSLFGSDVIRIGHEETKRLLRRDNDPARPLPDVTFQDRYTLEVGGELVELAYHGPNHSPDNIYIHFPHHDTIMLVDIVNAGWVPVFNLNLSEDVPGYIEAPSIAQSYPWTHYIGGHLGRVGTRDTVALHQQYIADIQASVKQMLGTVDPTPYFVKYGANVWAAVQIYLDTITDRAAEPIMAKYTGVLAAADVKAFVHSTTFMILHSTRLDFGPSGPLHP</sequence>
<protein>
    <submittedName>
        <fullName evidence="3">MBL fold metallo-hydrolase</fullName>
    </submittedName>
</protein>
<keyword evidence="4" id="KW-1185">Reference proteome</keyword>
<evidence type="ECO:0000313" key="3">
    <source>
        <dbReference type="EMBL" id="MFC5007387.1"/>
    </source>
</evidence>
<dbReference type="RefSeq" id="WP_380128032.1">
    <property type="nucleotide sequence ID" value="NZ_JBHSIU010000122.1"/>
</dbReference>
<feature type="domain" description="Metallo-beta-lactamase" evidence="2">
    <location>
        <begin position="51"/>
        <end position="223"/>
    </location>
</feature>
<comment type="caution">
    <text evidence="3">The sequence shown here is derived from an EMBL/GenBank/DDBJ whole genome shotgun (WGS) entry which is preliminary data.</text>
</comment>
<organism evidence="3 4">
    <name type="scientific">Dactylosporangium cerinum</name>
    <dbReference type="NCBI Taxonomy" id="1434730"/>
    <lineage>
        <taxon>Bacteria</taxon>
        <taxon>Bacillati</taxon>
        <taxon>Actinomycetota</taxon>
        <taxon>Actinomycetes</taxon>
        <taxon>Micromonosporales</taxon>
        <taxon>Micromonosporaceae</taxon>
        <taxon>Dactylosporangium</taxon>
    </lineage>
</organism>
<dbReference type="Gene3D" id="3.60.15.10">
    <property type="entry name" value="Ribonuclease Z/Hydroxyacylglutathione hydrolase-like"/>
    <property type="match status" value="1"/>
</dbReference>
<proteinExistence type="predicted"/>
<dbReference type="PANTHER" id="PTHR42951:SF4">
    <property type="entry name" value="ACYL-COENZYME A THIOESTERASE MBLAC2"/>
    <property type="match status" value="1"/>
</dbReference>
<dbReference type="InterPro" id="IPR001279">
    <property type="entry name" value="Metallo-B-lactamas"/>
</dbReference>
<dbReference type="SUPFAM" id="SSF56281">
    <property type="entry name" value="Metallo-hydrolase/oxidoreductase"/>
    <property type="match status" value="1"/>
</dbReference>
<dbReference type="CDD" id="cd16276">
    <property type="entry name" value="metallo-hydrolase-like_MBL-fold"/>
    <property type="match status" value="1"/>
</dbReference>
<dbReference type="Pfam" id="PF00753">
    <property type="entry name" value="Lactamase_B"/>
    <property type="match status" value="1"/>
</dbReference>
<feature type="compositionally biased region" description="Polar residues" evidence="1">
    <location>
        <begin position="1"/>
        <end position="13"/>
    </location>
</feature>
<evidence type="ECO:0000259" key="2">
    <source>
        <dbReference type="SMART" id="SM00849"/>
    </source>
</evidence>
<dbReference type="EMBL" id="JBHSIU010000122">
    <property type="protein sequence ID" value="MFC5007387.1"/>
    <property type="molecule type" value="Genomic_DNA"/>
</dbReference>
<dbReference type="InterPro" id="IPR036866">
    <property type="entry name" value="RibonucZ/Hydroxyglut_hydro"/>
</dbReference>
<evidence type="ECO:0000313" key="4">
    <source>
        <dbReference type="Proteomes" id="UP001595912"/>
    </source>
</evidence>
<dbReference type="SMART" id="SM00849">
    <property type="entry name" value="Lactamase_B"/>
    <property type="match status" value="1"/>
</dbReference>
<dbReference type="PANTHER" id="PTHR42951">
    <property type="entry name" value="METALLO-BETA-LACTAMASE DOMAIN-CONTAINING"/>
    <property type="match status" value="1"/>
</dbReference>
<dbReference type="InterPro" id="IPR050855">
    <property type="entry name" value="NDM-1-like"/>
</dbReference>
<reference evidence="4" key="1">
    <citation type="journal article" date="2019" name="Int. J. Syst. Evol. Microbiol.">
        <title>The Global Catalogue of Microorganisms (GCM) 10K type strain sequencing project: providing services to taxonomists for standard genome sequencing and annotation.</title>
        <authorList>
            <consortium name="The Broad Institute Genomics Platform"/>
            <consortium name="The Broad Institute Genome Sequencing Center for Infectious Disease"/>
            <person name="Wu L."/>
            <person name="Ma J."/>
        </authorList>
    </citation>
    <scope>NUCLEOTIDE SEQUENCE [LARGE SCALE GENOMIC DNA]</scope>
    <source>
        <strain evidence="4">CGMCC 4.7152</strain>
    </source>
</reference>
<dbReference type="Proteomes" id="UP001595912">
    <property type="component" value="Unassembled WGS sequence"/>
</dbReference>
<gene>
    <name evidence="3" type="ORF">ACFPIJ_57450</name>
</gene>
<evidence type="ECO:0000256" key="1">
    <source>
        <dbReference type="SAM" id="MobiDB-lite"/>
    </source>
</evidence>
<name>A0ABV9WGH7_9ACTN</name>
<feature type="region of interest" description="Disordered" evidence="1">
    <location>
        <begin position="1"/>
        <end position="23"/>
    </location>
</feature>
<accession>A0ABV9WGH7</accession>